<dbReference type="InterPro" id="IPR023393">
    <property type="entry name" value="START-like_dom_sf"/>
</dbReference>
<feature type="region of interest" description="Disordered" evidence="2">
    <location>
        <begin position="263"/>
        <end position="297"/>
    </location>
</feature>
<dbReference type="EMBL" id="JBHTIA010000003">
    <property type="protein sequence ID" value="MFD0764943.1"/>
    <property type="molecule type" value="Genomic_DNA"/>
</dbReference>
<dbReference type="InterPro" id="IPR047137">
    <property type="entry name" value="ORF3"/>
</dbReference>
<proteinExistence type="inferred from homology"/>
<evidence type="ECO:0000256" key="1">
    <source>
        <dbReference type="ARBA" id="ARBA00008918"/>
    </source>
</evidence>
<feature type="region of interest" description="Disordered" evidence="2">
    <location>
        <begin position="1"/>
        <end position="21"/>
    </location>
</feature>
<evidence type="ECO:0000259" key="4">
    <source>
        <dbReference type="Pfam" id="PF11127"/>
    </source>
</evidence>
<evidence type="ECO:0000259" key="3">
    <source>
        <dbReference type="Pfam" id="PF03364"/>
    </source>
</evidence>
<organism evidence="5 6">
    <name type="scientific">Mucilaginibacter lutimaris</name>
    <dbReference type="NCBI Taxonomy" id="931629"/>
    <lineage>
        <taxon>Bacteria</taxon>
        <taxon>Pseudomonadati</taxon>
        <taxon>Bacteroidota</taxon>
        <taxon>Sphingobacteriia</taxon>
        <taxon>Sphingobacteriales</taxon>
        <taxon>Sphingobacteriaceae</taxon>
        <taxon>Mucilaginibacter</taxon>
    </lineage>
</organism>
<dbReference type="InterPro" id="IPR021309">
    <property type="entry name" value="YgaP-like_TM"/>
</dbReference>
<dbReference type="Pfam" id="PF11127">
    <property type="entry name" value="YgaP-like_TM"/>
    <property type="match status" value="1"/>
</dbReference>
<feature type="compositionally biased region" description="Basic and acidic residues" evidence="2">
    <location>
        <begin position="273"/>
        <end position="290"/>
    </location>
</feature>
<dbReference type="RefSeq" id="WP_377141244.1">
    <property type="nucleotide sequence ID" value="NZ_JBHTIA010000003.1"/>
</dbReference>
<dbReference type="Pfam" id="PF03364">
    <property type="entry name" value="Polyketide_cyc"/>
    <property type="match status" value="1"/>
</dbReference>
<gene>
    <name evidence="5" type="ORF">ACFQZI_08755</name>
</gene>
<evidence type="ECO:0000256" key="2">
    <source>
        <dbReference type="SAM" id="MobiDB-lite"/>
    </source>
</evidence>
<sequence>MTTVALQNRYRGPAESQEPSLNLSTAERTISIATGIKLALSGFKGLFKSPFSSIIKLGAGGYLLNRGLTGHCDLYARMGRNSTEPVNVNIRSSYHIDKPRQEVYDFWRKLDNLPLFMKHLESVEVIDDKRSHWVLKLPMGAAKVSWDAEIVKDEPGYSIGWSSMPDSLIDNAGKVRFQDSIDGNGTLVDVVISYRPPAGGFGGGIAHILNPVFKNMVDNDVRNFKQYMDIDGGIASDTAPQANDNEFAEPVAVVIEETIIEESAPEEINQDDNTNRFRSHIEPVDGRQTPRADSSVM</sequence>
<dbReference type="PANTHER" id="PTHR33824">
    <property type="entry name" value="POLYKETIDE CYCLASE/DEHYDRASE AND LIPID TRANSPORT SUPERFAMILY PROTEIN"/>
    <property type="match status" value="1"/>
</dbReference>
<accession>A0ABW2ZFJ1</accession>
<dbReference type="SUPFAM" id="SSF55961">
    <property type="entry name" value="Bet v1-like"/>
    <property type="match status" value="1"/>
</dbReference>
<evidence type="ECO:0000313" key="5">
    <source>
        <dbReference type="EMBL" id="MFD0764943.1"/>
    </source>
</evidence>
<name>A0ABW2ZFJ1_9SPHI</name>
<dbReference type="PANTHER" id="PTHR33824:SF7">
    <property type="entry name" value="POLYKETIDE CYCLASE_DEHYDRASE AND LIPID TRANSPORT SUPERFAMILY PROTEIN"/>
    <property type="match status" value="1"/>
</dbReference>
<dbReference type="InterPro" id="IPR005031">
    <property type="entry name" value="COQ10_START"/>
</dbReference>
<reference evidence="6" key="1">
    <citation type="journal article" date="2019" name="Int. J. Syst. Evol. Microbiol.">
        <title>The Global Catalogue of Microorganisms (GCM) 10K type strain sequencing project: providing services to taxonomists for standard genome sequencing and annotation.</title>
        <authorList>
            <consortium name="The Broad Institute Genomics Platform"/>
            <consortium name="The Broad Institute Genome Sequencing Center for Infectious Disease"/>
            <person name="Wu L."/>
            <person name="Ma J."/>
        </authorList>
    </citation>
    <scope>NUCLEOTIDE SEQUENCE [LARGE SCALE GENOMIC DNA]</scope>
    <source>
        <strain evidence="6">CCUG 60742</strain>
    </source>
</reference>
<comment type="similarity">
    <text evidence="1">Belongs to the ribosome association toxin RatA family.</text>
</comment>
<keyword evidence="6" id="KW-1185">Reference proteome</keyword>
<dbReference type="Gene3D" id="3.30.530.20">
    <property type="match status" value="1"/>
</dbReference>
<evidence type="ECO:0000313" key="6">
    <source>
        <dbReference type="Proteomes" id="UP001597073"/>
    </source>
</evidence>
<feature type="domain" description="Inner membrane protein YgaP-like transmembrane" evidence="4">
    <location>
        <begin position="22"/>
        <end position="83"/>
    </location>
</feature>
<dbReference type="CDD" id="cd07817">
    <property type="entry name" value="SRPBCC_8"/>
    <property type="match status" value="1"/>
</dbReference>
<dbReference type="Proteomes" id="UP001597073">
    <property type="component" value="Unassembled WGS sequence"/>
</dbReference>
<feature type="domain" description="Coenzyme Q-binding protein COQ10 START" evidence="3">
    <location>
        <begin position="96"/>
        <end position="224"/>
    </location>
</feature>
<protein>
    <submittedName>
        <fullName evidence="5">SRPBCC family protein</fullName>
    </submittedName>
</protein>
<comment type="caution">
    <text evidence="5">The sequence shown here is derived from an EMBL/GenBank/DDBJ whole genome shotgun (WGS) entry which is preliminary data.</text>
</comment>